<feature type="transmembrane region" description="Helical" evidence="7">
    <location>
        <begin position="138"/>
        <end position="163"/>
    </location>
</feature>
<feature type="domain" description="ABC transmembrane type-1" evidence="8">
    <location>
        <begin position="101"/>
        <end position="290"/>
    </location>
</feature>
<feature type="transmembrane region" description="Helical" evidence="7">
    <location>
        <begin position="211"/>
        <end position="233"/>
    </location>
</feature>
<evidence type="ECO:0000256" key="6">
    <source>
        <dbReference type="ARBA" id="ARBA00023136"/>
    </source>
</evidence>
<dbReference type="Gene3D" id="1.10.3720.10">
    <property type="entry name" value="MetI-like"/>
    <property type="match status" value="1"/>
</dbReference>
<evidence type="ECO:0000256" key="5">
    <source>
        <dbReference type="ARBA" id="ARBA00022989"/>
    </source>
</evidence>
<dbReference type="Pfam" id="PF00528">
    <property type="entry name" value="BPD_transp_1"/>
    <property type="match status" value="1"/>
</dbReference>
<name>A0ABZ1BNL1_9FIRM</name>
<dbReference type="PROSITE" id="PS50928">
    <property type="entry name" value="ABC_TM1"/>
    <property type="match status" value="1"/>
</dbReference>
<dbReference type="CDD" id="cd06261">
    <property type="entry name" value="TM_PBP2"/>
    <property type="match status" value="1"/>
</dbReference>
<dbReference type="Proteomes" id="UP001333102">
    <property type="component" value="Chromosome"/>
</dbReference>
<dbReference type="InterPro" id="IPR035906">
    <property type="entry name" value="MetI-like_sf"/>
</dbReference>
<dbReference type="RefSeq" id="WP_324668745.1">
    <property type="nucleotide sequence ID" value="NZ_CP141614.1"/>
</dbReference>
<evidence type="ECO:0000313" key="10">
    <source>
        <dbReference type="Proteomes" id="UP001333102"/>
    </source>
</evidence>
<keyword evidence="5 7" id="KW-1133">Transmembrane helix</keyword>
<reference evidence="10" key="1">
    <citation type="submission" date="2023-12" db="EMBL/GenBank/DDBJ databases">
        <title>Novel isolates from deep terrestrial aquifers shed light on the physiology and ecology of the class Limnochordia.</title>
        <authorList>
            <person name="Karnachuk O.V."/>
            <person name="Lukina A.P."/>
            <person name="Avakyan M.R."/>
            <person name="Kadnikov V."/>
            <person name="Begmatov S."/>
            <person name="Beletsky A.V."/>
            <person name="Mardanov A.V."/>
            <person name="Ravin N.V."/>
        </authorList>
    </citation>
    <scope>NUCLEOTIDE SEQUENCE [LARGE SCALE GENOMIC DNA]</scope>
    <source>
        <strain evidence="10">LN</strain>
    </source>
</reference>
<feature type="transmembrane region" description="Helical" evidence="7">
    <location>
        <begin position="37"/>
        <end position="56"/>
    </location>
</feature>
<dbReference type="SUPFAM" id="SSF161098">
    <property type="entry name" value="MetI-like"/>
    <property type="match status" value="1"/>
</dbReference>
<feature type="transmembrane region" description="Helical" evidence="7">
    <location>
        <begin position="272"/>
        <end position="294"/>
    </location>
</feature>
<gene>
    <name evidence="9" type="ORF">VLY81_13530</name>
</gene>
<evidence type="ECO:0000313" key="9">
    <source>
        <dbReference type="EMBL" id="WRP14424.1"/>
    </source>
</evidence>
<keyword evidence="2 7" id="KW-0813">Transport</keyword>
<sequence>MDVRATSGRAGIAGDRVRRATAVATRRRRGGKVGVRVGRGLLLAAGLTISLFPYLYMVLQSLAPWNQVNRVLFPSELTLRSYDWLLRGSAIALARPWLRALGNSVLVSVTSTVLVLVSALLVGYALSRLRFKGRGFVYQALLFQMFYPAIILLVPTFLIIRWLGLYDTYTAMILPKAVNLWAIFMYTSFFRSLPQEVIEAARLDGANEARVVFGIALPMSVPITTVVGLFVFMERWSELMWDLVVVKRYEMMTLNVMIATMSGPYASYPGPLYAAGTLLTLPILLAFLLASRYFTQGIQLVFK</sequence>
<organism evidence="9 10">
    <name type="scientific">Geochorda subterranea</name>
    <dbReference type="NCBI Taxonomy" id="3109564"/>
    <lineage>
        <taxon>Bacteria</taxon>
        <taxon>Bacillati</taxon>
        <taxon>Bacillota</taxon>
        <taxon>Limnochordia</taxon>
        <taxon>Limnochordales</taxon>
        <taxon>Geochordaceae</taxon>
        <taxon>Geochorda</taxon>
    </lineage>
</organism>
<proteinExistence type="inferred from homology"/>
<feature type="transmembrane region" description="Helical" evidence="7">
    <location>
        <begin position="169"/>
        <end position="190"/>
    </location>
</feature>
<dbReference type="InterPro" id="IPR000515">
    <property type="entry name" value="MetI-like"/>
</dbReference>
<dbReference type="PANTHER" id="PTHR43744">
    <property type="entry name" value="ABC TRANSPORTER PERMEASE PROTEIN MG189-RELATED-RELATED"/>
    <property type="match status" value="1"/>
</dbReference>
<feature type="transmembrane region" description="Helical" evidence="7">
    <location>
        <begin position="105"/>
        <end position="126"/>
    </location>
</feature>
<keyword evidence="10" id="KW-1185">Reference proteome</keyword>
<keyword evidence="4 7" id="KW-0812">Transmembrane</keyword>
<keyword evidence="6 7" id="KW-0472">Membrane</keyword>
<accession>A0ABZ1BNL1</accession>
<evidence type="ECO:0000259" key="8">
    <source>
        <dbReference type="PROSITE" id="PS50928"/>
    </source>
</evidence>
<keyword evidence="3" id="KW-1003">Cell membrane</keyword>
<comment type="similarity">
    <text evidence="7">Belongs to the binding-protein-dependent transport system permease family.</text>
</comment>
<dbReference type="EMBL" id="CP141614">
    <property type="protein sequence ID" value="WRP14424.1"/>
    <property type="molecule type" value="Genomic_DNA"/>
</dbReference>
<evidence type="ECO:0000256" key="3">
    <source>
        <dbReference type="ARBA" id="ARBA00022475"/>
    </source>
</evidence>
<dbReference type="PANTHER" id="PTHR43744:SF12">
    <property type="entry name" value="ABC TRANSPORTER PERMEASE PROTEIN MG189-RELATED"/>
    <property type="match status" value="1"/>
</dbReference>
<protein>
    <submittedName>
        <fullName evidence="9">Carbohydrate ABC transporter permease</fullName>
    </submittedName>
</protein>
<evidence type="ECO:0000256" key="4">
    <source>
        <dbReference type="ARBA" id="ARBA00022692"/>
    </source>
</evidence>
<comment type="subcellular location">
    <subcellularLocation>
        <location evidence="1 7">Cell membrane</location>
        <topology evidence="1 7">Multi-pass membrane protein</topology>
    </subcellularLocation>
</comment>
<evidence type="ECO:0000256" key="1">
    <source>
        <dbReference type="ARBA" id="ARBA00004651"/>
    </source>
</evidence>
<evidence type="ECO:0000256" key="7">
    <source>
        <dbReference type="RuleBase" id="RU363032"/>
    </source>
</evidence>
<evidence type="ECO:0000256" key="2">
    <source>
        <dbReference type="ARBA" id="ARBA00022448"/>
    </source>
</evidence>